<evidence type="ECO:0000313" key="4">
    <source>
        <dbReference type="Proteomes" id="UP000311919"/>
    </source>
</evidence>
<reference evidence="2" key="2">
    <citation type="submission" date="2009-03" db="EMBL/GenBank/DDBJ databases">
        <authorList>
            <person name="Gang L."/>
        </authorList>
    </citation>
    <scope>NUCLEOTIDE SEQUENCE</scope>
    <source>
        <strain evidence="2">Anhui</strain>
    </source>
</reference>
<evidence type="ECO:0000313" key="2">
    <source>
        <dbReference type="EMBL" id="CAX71143.1"/>
    </source>
</evidence>
<feature type="domain" description="Tudor" evidence="1">
    <location>
        <begin position="60"/>
        <end position="119"/>
    </location>
</feature>
<dbReference type="Proteomes" id="UP000311919">
    <property type="component" value="Unassembled WGS sequence"/>
</dbReference>
<proteinExistence type="evidence at transcript level"/>
<dbReference type="OrthoDB" id="79171at2759"/>
<reference evidence="3 4" key="3">
    <citation type="submission" date="2019-03" db="EMBL/GenBank/DDBJ databases">
        <title>An improved genome assembly of the fluke Schistosoma japonicum.</title>
        <authorList>
            <person name="Hu W."/>
            <person name="Luo F."/>
            <person name="Yin M."/>
            <person name="Mo X."/>
            <person name="Sun C."/>
            <person name="Wu Q."/>
            <person name="Zhu B."/>
            <person name="Xiang M."/>
            <person name="Wang J."/>
            <person name="Wang Y."/>
            <person name="Zhang T."/>
            <person name="Xu B."/>
            <person name="Zheng H."/>
            <person name="Feng Z."/>
        </authorList>
    </citation>
    <scope>NUCLEOTIDE SEQUENCE [LARGE SCALE GENOMIC DNA]</scope>
    <source>
        <strain evidence="3">HuSjv2</strain>
        <tissue evidence="3">Worms</tissue>
    </source>
</reference>
<gene>
    <name evidence="3" type="ORF">EWB00_010537</name>
</gene>
<dbReference type="SUPFAM" id="SSF63748">
    <property type="entry name" value="Tudor/PWWP/MBT"/>
    <property type="match status" value="1"/>
</dbReference>
<keyword evidence="4" id="KW-1185">Reference proteome</keyword>
<dbReference type="EMBL" id="FN315411">
    <property type="protein sequence ID" value="CAX71143.1"/>
    <property type="molecule type" value="mRNA"/>
</dbReference>
<dbReference type="AlphaFoldDB" id="C1L8W5"/>
<reference evidence="2" key="1">
    <citation type="journal article" date="2009" name="Nature">
        <title>The Schistosoma japonicum genome reveals features of host-parasite interplay.</title>
        <authorList>
            <person name="Liu F."/>
            <person name="Zhou Y."/>
            <person name="Wang Z.Q."/>
            <person name="Lu G."/>
            <person name="Zheng H."/>
            <person name="Brindley P.J."/>
            <person name="McManus D.P."/>
            <person name="Blair D."/>
            <person name="Zhang Q.H."/>
            <person name="Zhong Y."/>
            <person name="Wang S."/>
            <person name="Han Z.G."/>
            <person name="Chen Z."/>
        </authorList>
    </citation>
    <scope>NUCLEOTIDE SEQUENCE</scope>
    <source>
        <strain evidence="2">Anhui</strain>
    </source>
</reference>
<accession>C1L8W5</accession>
<dbReference type="InterPro" id="IPR002999">
    <property type="entry name" value="Tudor"/>
</dbReference>
<protein>
    <submittedName>
        <fullName evidence="2 3">Survival of motor neuron-related-splicing factor 30</fullName>
    </submittedName>
</protein>
<dbReference type="SMART" id="SM00333">
    <property type="entry name" value="TUDOR"/>
    <property type="match status" value="1"/>
</dbReference>
<evidence type="ECO:0000259" key="1">
    <source>
        <dbReference type="PROSITE" id="PS50304"/>
    </source>
</evidence>
<organism evidence="2">
    <name type="scientific">Schistosoma japonicum</name>
    <name type="common">Blood fluke</name>
    <dbReference type="NCBI Taxonomy" id="6182"/>
    <lineage>
        <taxon>Eukaryota</taxon>
        <taxon>Metazoa</taxon>
        <taxon>Spiralia</taxon>
        <taxon>Lophotrochozoa</taxon>
        <taxon>Platyhelminthes</taxon>
        <taxon>Trematoda</taxon>
        <taxon>Digenea</taxon>
        <taxon>Strigeidida</taxon>
        <taxon>Schistosomatoidea</taxon>
        <taxon>Schistosomatidae</taxon>
        <taxon>Schistosoma</taxon>
    </lineage>
</organism>
<dbReference type="STRING" id="6182.C1L8W5"/>
<dbReference type="PROSITE" id="PS50304">
    <property type="entry name" value="TUDOR"/>
    <property type="match status" value="1"/>
</dbReference>
<sequence>MAEDPQLDLLNHKLQLQQVEAALELNPNNEELLQLKRDLEEVIKLSLELLGRTSDTPEISWNVGDQCMAMCSRDKLYYRATILEFLGDVSCVVNFDMYDTTDVCQLCHLKPVTTVTPIVKKRKHDTKNRAIEKKKIKKQRLLQREVEIESFCEKEKNRWLNFSKKMIKTGKTKKSIFASPKALDGRVGVGTCDIGGRPMTKFTMLNYNSKN</sequence>
<evidence type="ECO:0000313" key="3">
    <source>
        <dbReference type="EMBL" id="TNN04831.1"/>
    </source>
</evidence>
<dbReference type="Gene3D" id="2.30.30.140">
    <property type="match status" value="1"/>
</dbReference>
<name>C1L8W5_SCHJA</name>
<dbReference type="EMBL" id="SKCS01000811">
    <property type="protein sequence ID" value="TNN04831.1"/>
    <property type="molecule type" value="Genomic_DNA"/>
</dbReference>